<gene>
    <name evidence="1" type="ORF">CFIO01_00897</name>
</gene>
<dbReference type="InterPro" id="IPR021109">
    <property type="entry name" value="Peptidase_aspartic_dom_sf"/>
</dbReference>
<sequence length="369" mass="40793">MEPLGVAASVYGVISSVSNAQSALRTALSLSRGNADAQKSLRRLDDSMTMLKVMYLEILDLNPGNLSELTGGEPATHILKQIGEIHLAELNFSPTYPSKKDLQKRYASHVAESAERIEKALQRLRDIEQLFTLRRIGKIIIKSEDLHLRRDAESIKTQQAGVEIGQALSLLKSHMLTDGRTSDNGIRQTLAPIGQKLSEISALFVEDDTSDRKLDELRAALQSAMGRSQGFDRIQVVFPFIIPKQGSEDVMARVILDTGVQDNWINTRILKRANVTYDEVEGVGNYIGAGGSHFTPLGQVKLTWYSENQALSKVSHFLVHDNLPCDVILGSKYILASVDELLEPALPIRNTNLTKGQSSQYYNALKYGC</sequence>
<evidence type="ECO:0000313" key="2">
    <source>
        <dbReference type="Proteomes" id="UP000020467"/>
    </source>
</evidence>
<evidence type="ECO:0008006" key="3">
    <source>
        <dbReference type="Google" id="ProtNLM"/>
    </source>
</evidence>
<dbReference type="KEGG" id="cfj:CFIO01_00897"/>
<organism evidence="1 2">
    <name type="scientific">Colletotrichum fioriniae PJ7</name>
    <dbReference type="NCBI Taxonomy" id="1445577"/>
    <lineage>
        <taxon>Eukaryota</taxon>
        <taxon>Fungi</taxon>
        <taxon>Dikarya</taxon>
        <taxon>Ascomycota</taxon>
        <taxon>Pezizomycotina</taxon>
        <taxon>Sordariomycetes</taxon>
        <taxon>Hypocreomycetidae</taxon>
        <taxon>Glomerellales</taxon>
        <taxon>Glomerellaceae</taxon>
        <taxon>Colletotrichum</taxon>
        <taxon>Colletotrichum acutatum species complex</taxon>
    </lineage>
</organism>
<reference evidence="1 2" key="1">
    <citation type="submission" date="2014-02" db="EMBL/GenBank/DDBJ databases">
        <title>The genome sequence of Colletotrichum fioriniae PJ7.</title>
        <authorList>
            <person name="Baroncelli R."/>
            <person name="Thon M.R."/>
        </authorList>
    </citation>
    <scope>NUCLEOTIDE SEQUENCE [LARGE SCALE GENOMIC DNA]</scope>
    <source>
        <strain evidence="1 2">PJ7</strain>
    </source>
</reference>
<dbReference type="HOGENOM" id="CLU_750067_0_0_1"/>
<name>A0A010RI12_9PEZI</name>
<accession>A0A010RI12</accession>
<dbReference type="Proteomes" id="UP000020467">
    <property type="component" value="Unassembled WGS sequence"/>
</dbReference>
<dbReference type="AlphaFoldDB" id="A0A010RI12"/>
<keyword evidence="2" id="KW-1185">Reference proteome</keyword>
<comment type="caution">
    <text evidence="1">The sequence shown here is derived from an EMBL/GenBank/DDBJ whole genome shotgun (WGS) entry which is preliminary data.</text>
</comment>
<dbReference type="Gene3D" id="2.40.70.10">
    <property type="entry name" value="Acid Proteases"/>
    <property type="match status" value="1"/>
</dbReference>
<dbReference type="EMBL" id="JARH01000489">
    <property type="protein sequence ID" value="EXF80001.1"/>
    <property type="molecule type" value="Genomic_DNA"/>
</dbReference>
<evidence type="ECO:0000313" key="1">
    <source>
        <dbReference type="EMBL" id="EXF80001.1"/>
    </source>
</evidence>
<proteinExistence type="predicted"/>
<dbReference type="OrthoDB" id="5426765at2759"/>
<protein>
    <recommendedName>
        <fullName evidence="3">Peptidase A2 domain-containing protein</fullName>
    </recommendedName>
</protein>